<dbReference type="Gene3D" id="1.10.287.110">
    <property type="entry name" value="DnaJ domain"/>
    <property type="match status" value="1"/>
</dbReference>
<name>A0ABS3AYN8_9FIRM</name>
<keyword evidence="2" id="KW-0143">Chaperone</keyword>
<feature type="domain" description="J" evidence="3">
    <location>
        <begin position="7"/>
        <end position="71"/>
    </location>
</feature>
<protein>
    <submittedName>
        <fullName evidence="4">DnaJ domain-containing protein</fullName>
    </submittedName>
</protein>
<accession>A0ABS3AYN8</accession>
<dbReference type="InterPro" id="IPR002939">
    <property type="entry name" value="DnaJ_C"/>
</dbReference>
<dbReference type="PROSITE" id="PS50076">
    <property type="entry name" value="DNAJ_2"/>
    <property type="match status" value="1"/>
</dbReference>
<reference evidence="4" key="1">
    <citation type="submission" date="2021-02" db="EMBL/GenBank/DDBJ databases">
        <title>Activity-based single-cell genomes from oceanic crustal fluid captures similar information to metagenomic and metatranscriptomic surveys with orders of magnitude less sampling.</title>
        <authorList>
            <person name="D'Angelo T.S."/>
            <person name="Orcutt B.N."/>
        </authorList>
    </citation>
    <scope>NUCLEOTIDE SEQUENCE [LARGE SCALE GENOMIC DNA]</scope>
    <source>
        <strain evidence="4">AH-315-E05</strain>
    </source>
</reference>
<evidence type="ECO:0000259" key="3">
    <source>
        <dbReference type="PROSITE" id="PS50076"/>
    </source>
</evidence>
<evidence type="ECO:0000313" key="5">
    <source>
        <dbReference type="Proteomes" id="UP000765003"/>
    </source>
</evidence>
<gene>
    <name evidence="4" type="ORF">JYT19_00560</name>
</gene>
<keyword evidence="1" id="KW-0235">DNA replication</keyword>
<dbReference type="PROSITE" id="PS00636">
    <property type="entry name" value="DNAJ_1"/>
    <property type="match status" value="1"/>
</dbReference>
<dbReference type="CDD" id="cd06257">
    <property type="entry name" value="DnaJ"/>
    <property type="match status" value="1"/>
</dbReference>
<keyword evidence="5" id="KW-1185">Reference proteome</keyword>
<dbReference type="SUPFAM" id="SSF46565">
    <property type="entry name" value="Chaperone J-domain"/>
    <property type="match status" value="1"/>
</dbReference>
<dbReference type="CDD" id="cd10747">
    <property type="entry name" value="DnaJ_C"/>
    <property type="match status" value="1"/>
</dbReference>
<dbReference type="SMART" id="SM00271">
    <property type="entry name" value="DnaJ"/>
    <property type="match status" value="1"/>
</dbReference>
<evidence type="ECO:0000256" key="1">
    <source>
        <dbReference type="ARBA" id="ARBA00022705"/>
    </source>
</evidence>
<evidence type="ECO:0000256" key="2">
    <source>
        <dbReference type="ARBA" id="ARBA00023186"/>
    </source>
</evidence>
<dbReference type="Gene3D" id="2.60.260.20">
    <property type="entry name" value="Urease metallochaperone UreE, N-terminal domain"/>
    <property type="match status" value="2"/>
</dbReference>
<dbReference type="InterPro" id="IPR018253">
    <property type="entry name" value="DnaJ_domain_CS"/>
</dbReference>
<dbReference type="Pfam" id="PF01556">
    <property type="entry name" value="DnaJ_C"/>
    <property type="match status" value="1"/>
</dbReference>
<dbReference type="PANTHER" id="PTHR43096">
    <property type="entry name" value="DNAJ HOMOLOG 1, MITOCHONDRIAL-RELATED"/>
    <property type="match status" value="1"/>
</dbReference>
<dbReference type="Pfam" id="PF00226">
    <property type="entry name" value="DnaJ"/>
    <property type="match status" value="1"/>
</dbReference>
<dbReference type="PRINTS" id="PR00625">
    <property type="entry name" value="JDOMAIN"/>
</dbReference>
<dbReference type="SUPFAM" id="SSF49493">
    <property type="entry name" value="HSP40/DnaJ peptide-binding domain"/>
    <property type="match status" value="2"/>
</dbReference>
<dbReference type="Proteomes" id="UP000765003">
    <property type="component" value="Unassembled WGS sequence"/>
</dbReference>
<evidence type="ECO:0000313" key="4">
    <source>
        <dbReference type="EMBL" id="MBN4077383.1"/>
    </source>
</evidence>
<dbReference type="InterPro" id="IPR008971">
    <property type="entry name" value="HSP40/DnaJ_pept-bd"/>
</dbReference>
<dbReference type="InterPro" id="IPR036869">
    <property type="entry name" value="J_dom_sf"/>
</dbReference>
<dbReference type="PANTHER" id="PTHR43096:SF52">
    <property type="entry name" value="DNAJ HOMOLOG 1, MITOCHONDRIAL-RELATED"/>
    <property type="match status" value="1"/>
</dbReference>
<proteinExistence type="predicted"/>
<dbReference type="EMBL" id="JAFITA010000005">
    <property type="protein sequence ID" value="MBN4077383.1"/>
    <property type="molecule type" value="Genomic_DNA"/>
</dbReference>
<comment type="caution">
    <text evidence="4">The sequence shown here is derived from an EMBL/GenBank/DDBJ whole genome shotgun (WGS) entry which is preliminary data.</text>
</comment>
<organism evidence="4 5">
    <name type="scientific">Sulfobacillus acidophilus</name>
    <dbReference type="NCBI Taxonomy" id="53633"/>
    <lineage>
        <taxon>Bacteria</taxon>
        <taxon>Bacillati</taxon>
        <taxon>Bacillota</taxon>
        <taxon>Clostridia</taxon>
        <taxon>Eubacteriales</taxon>
        <taxon>Clostridiales Family XVII. Incertae Sedis</taxon>
        <taxon>Sulfobacillus</taxon>
    </lineage>
</organism>
<sequence length="321" mass="35793">MSVSFQDYYKVLGVTKNATKSEIQKAYRKLAKKYHPDVSGSKASEEKFKKITEAYEVLKNPDSRRQYDTLGSSYKSGDPFSPPPGWQNIDFDFGATRRTGGGFSDFFEMIFGGSGFQGARGFENNFWQNSNIPQNGNDQEVQINVSLHEVANCEKKPISLRIKTTTKTGEIEIKNKTYQIKIPKGTTNGTRIRLYNQGGEGKFGGKNGDLYLKVKIVPELAFEIDGYDLKVKIPISPWEAALGCTAKIKTLTGSVQLKIPKCTQSGTKLRLRGKGLPMKNDNFGNMQAEVKITLPTSLTKKEEELFEALKKVSKFNPRGAN</sequence>
<dbReference type="InterPro" id="IPR001623">
    <property type="entry name" value="DnaJ_domain"/>
</dbReference>